<dbReference type="AlphaFoldDB" id="A0A917DT92"/>
<dbReference type="Gene3D" id="3.40.50.2000">
    <property type="entry name" value="Glycogen Phosphorylase B"/>
    <property type="match status" value="1"/>
</dbReference>
<comment type="caution">
    <text evidence="3">The sequence shown here is derived from an EMBL/GenBank/DDBJ whole genome shotgun (WGS) entry which is preliminary data.</text>
</comment>
<dbReference type="GO" id="GO:0016757">
    <property type="term" value="F:glycosyltransferase activity"/>
    <property type="evidence" value="ECO:0007669"/>
    <property type="project" value="InterPro"/>
</dbReference>
<evidence type="ECO:0000256" key="1">
    <source>
        <dbReference type="ARBA" id="ARBA00022679"/>
    </source>
</evidence>
<dbReference type="PANTHER" id="PTHR46401:SF2">
    <property type="entry name" value="GLYCOSYLTRANSFERASE WBBK-RELATED"/>
    <property type="match status" value="1"/>
</dbReference>
<sequence length="372" mass="44052">MPTVKKTIVISAINLFEGGPFSILDDCIRELVHDRYEYNIKILVHSIKLVEHYQSSNIEFVQFPKSRKSYVNRLFYEFFYFYKLSKKWDVYLWLSLHDVSPFVKAEKQAVYCHNASIFRDVYFRDIYLQPTLFFFSLLYKYIYKINIKANKYLITQSSWMRDAFSDLFSISKERIIVAKPTTTIVPANIKEAFKYGKNKTFFFPAFPRPFKNFEVIGDACAILYENKITNFEVYITLDGSENIYSKLIYNKYKHLPNINFLGLLSREEVFKVYKECDVLIFPSTLESWGLPISEFKDFNKPILLVDLPYAHETLGYYQKVNFFDANNPKILADLMRKHINNDITFDGNKDLNILSPFASNWKELFQILLQDK</sequence>
<dbReference type="SUPFAM" id="SSF53756">
    <property type="entry name" value="UDP-Glycosyltransferase/glycogen phosphorylase"/>
    <property type="match status" value="1"/>
</dbReference>
<keyword evidence="4" id="KW-1185">Reference proteome</keyword>
<keyword evidence="1" id="KW-0808">Transferase</keyword>
<dbReference type="EMBL" id="BMKK01000006">
    <property type="protein sequence ID" value="GGD64503.1"/>
    <property type="molecule type" value="Genomic_DNA"/>
</dbReference>
<gene>
    <name evidence="3" type="ORF">GCM10011514_30620</name>
</gene>
<feature type="domain" description="Glycosyl transferase family 1" evidence="2">
    <location>
        <begin position="189"/>
        <end position="342"/>
    </location>
</feature>
<dbReference type="GO" id="GO:0009103">
    <property type="term" value="P:lipopolysaccharide biosynthetic process"/>
    <property type="evidence" value="ECO:0007669"/>
    <property type="project" value="TreeGrafter"/>
</dbReference>
<dbReference type="Proteomes" id="UP000609064">
    <property type="component" value="Unassembled WGS sequence"/>
</dbReference>
<dbReference type="InterPro" id="IPR001296">
    <property type="entry name" value="Glyco_trans_1"/>
</dbReference>
<evidence type="ECO:0000313" key="4">
    <source>
        <dbReference type="Proteomes" id="UP000609064"/>
    </source>
</evidence>
<evidence type="ECO:0000259" key="2">
    <source>
        <dbReference type="Pfam" id="PF00534"/>
    </source>
</evidence>
<dbReference type="Pfam" id="PF00534">
    <property type="entry name" value="Glycos_transf_1"/>
    <property type="match status" value="1"/>
</dbReference>
<accession>A0A917DT92</accession>
<evidence type="ECO:0000313" key="3">
    <source>
        <dbReference type="EMBL" id="GGD64503.1"/>
    </source>
</evidence>
<reference evidence="3" key="1">
    <citation type="journal article" date="2014" name="Int. J. Syst. Evol. Microbiol.">
        <title>Complete genome sequence of Corynebacterium casei LMG S-19264T (=DSM 44701T), isolated from a smear-ripened cheese.</title>
        <authorList>
            <consortium name="US DOE Joint Genome Institute (JGI-PGF)"/>
            <person name="Walter F."/>
            <person name="Albersmeier A."/>
            <person name="Kalinowski J."/>
            <person name="Ruckert C."/>
        </authorList>
    </citation>
    <scope>NUCLEOTIDE SEQUENCE</scope>
    <source>
        <strain evidence="3">CGMCC 1.15958</strain>
    </source>
</reference>
<proteinExistence type="predicted"/>
<dbReference type="PANTHER" id="PTHR46401">
    <property type="entry name" value="GLYCOSYLTRANSFERASE WBBK-RELATED"/>
    <property type="match status" value="1"/>
</dbReference>
<name>A0A917DT92_9BACT</name>
<reference evidence="3" key="2">
    <citation type="submission" date="2020-09" db="EMBL/GenBank/DDBJ databases">
        <authorList>
            <person name="Sun Q."/>
            <person name="Zhou Y."/>
        </authorList>
    </citation>
    <scope>NUCLEOTIDE SEQUENCE</scope>
    <source>
        <strain evidence="3">CGMCC 1.15958</strain>
    </source>
</reference>
<organism evidence="3 4">
    <name type="scientific">Emticicia aquatilis</name>
    <dbReference type="NCBI Taxonomy" id="1537369"/>
    <lineage>
        <taxon>Bacteria</taxon>
        <taxon>Pseudomonadati</taxon>
        <taxon>Bacteroidota</taxon>
        <taxon>Cytophagia</taxon>
        <taxon>Cytophagales</taxon>
        <taxon>Leadbetterellaceae</taxon>
        <taxon>Emticicia</taxon>
    </lineage>
</organism>
<protein>
    <recommendedName>
        <fullName evidence="2">Glycosyl transferase family 1 domain-containing protein</fullName>
    </recommendedName>
</protein>